<dbReference type="PANTHER" id="PTHR30570:SF1">
    <property type="entry name" value="PHOSPHATE-BINDING PROTEIN PSTS"/>
    <property type="match status" value="1"/>
</dbReference>
<keyword evidence="1 2" id="KW-0732">Signal</keyword>
<evidence type="ECO:0000256" key="2">
    <source>
        <dbReference type="SAM" id="SignalP"/>
    </source>
</evidence>
<dbReference type="EMBL" id="JAWSTH010000112">
    <property type="protein sequence ID" value="MDW5597971.1"/>
    <property type="molecule type" value="Genomic_DNA"/>
</dbReference>
<dbReference type="Proteomes" id="UP001284601">
    <property type="component" value="Unassembled WGS sequence"/>
</dbReference>
<evidence type="ECO:0000313" key="5">
    <source>
        <dbReference type="Proteomes" id="UP001284601"/>
    </source>
</evidence>
<evidence type="ECO:0000259" key="3">
    <source>
        <dbReference type="Pfam" id="PF12849"/>
    </source>
</evidence>
<feature type="domain" description="PBP" evidence="3">
    <location>
        <begin position="42"/>
        <end position="276"/>
    </location>
</feature>
<evidence type="ECO:0000256" key="1">
    <source>
        <dbReference type="ARBA" id="ARBA00022729"/>
    </source>
</evidence>
<name>A0ABU4HXF3_9ACTN</name>
<dbReference type="InterPro" id="IPR050811">
    <property type="entry name" value="Phosphate_ABC_transporter"/>
</dbReference>
<gene>
    <name evidence="4" type="ORF">R7226_26690</name>
</gene>
<feature type="signal peptide" evidence="2">
    <location>
        <begin position="1"/>
        <end position="37"/>
    </location>
</feature>
<dbReference type="CDD" id="cd13653">
    <property type="entry name" value="PBP2_phosphate_like_1"/>
    <property type="match status" value="1"/>
</dbReference>
<dbReference type="RefSeq" id="WP_318600446.1">
    <property type="nucleotide sequence ID" value="NZ_JAWSTH010000112.1"/>
</dbReference>
<organism evidence="4 5">
    <name type="scientific">Conexibacter stalactiti</name>
    <dbReference type="NCBI Taxonomy" id="1940611"/>
    <lineage>
        <taxon>Bacteria</taxon>
        <taxon>Bacillati</taxon>
        <taxon>Actinomycetota</taxon>
        <taxon>Thermoleophilia</taxon>
        <taxon>Solirubrobacterales</taxon>
        <taxon>Conexibacteraceae</taxon>
        <taxon>Conexibacter</taxon>
    </lineage>
</organism>
<protein>
    <submittedName>
        <fullName evidence="4">Phosphate ABC transporter substrate-binding protein</fullName>
    </submittedName>
</protein>
<reference evidence="5" key="1">
    <citation type="submission" date="2023-07" db="EMBL/GenBank/DDBJ databases">
        <title>Conexibacter stalactiti sp. nov., isolated from stalactites in a lava cave and emended description of the genus Conexibacter.</title>
        <authorList>
            <person name="Lee S.D."/>
        </authorList>
    </citation>
    <scope>NUCLEOTIDE SEQUENCE [LARGE SCALE GENOMIC DNA]</scope>
    <source>
        <strain evidence="5">KCTC 39840</strain>
    </source>
</reference>
<dbReference type="SUPFAM" id="SSF53850">
    <property type="entry name" value="Periplasmic binding protein-like II"/>
    <property type="match status" value="1"/>
</dbReference>
<dbReference type="PANTHER" id="PTHR30570">
    <property type="entry name" value="PERIPLASMIC PHOSPHATE BINDING COMPONENT OF PHOSPHATE ABC TRANSPORTER"/>
    <property type="match status" value="1"/>
</dbReference>
<evidence type="ECO:0000313" key="4">
    <source>
        <dbReference type="EMBL" id="MDW5597971.1"/>
    </source>
</evidence>
<feature type="chain" id="PRO_5046433117" evidence="2">
    <location>
        <begin position="38"/>
        <end position="292"/>
    </location>
</feature>
<comment type="caution">
    <text evidence="4">The sequence shown here is derived from an EMBL/GenBank/DDBJ whole genome shotgun (WGS) entry which is preliminary data.</text>
</comment>
<dbReference type="InterPro" id="IPR024370">
    <property type="entry name" value="PBP_domain"/>
</dbReference>
<reference evidence="4 5" key="2">
    <citation type="submission" date="2023-10" db="EMBL/GenBank/DDBJ databases">
        <authorList>
            <person name="Han X.F."/>
        </authorList>
    </citation>
    <scope>NUCLEOTIDE SEQUENCE [LARGE SCALE GENOMIC DNA]</scope>
    <source>
        <strain evidence="4 5">KCTC 39840</strain>
    </source>
</reference>
<dbReference type="Gene3D" id="3.40.190.10">
    <property type="entry name" value="Periplasmic binding protein-like II"/>
    <property type="match status" value="2"/>
</dbReference>
<keyword evidence="5" id="KW-1185">Reference proteome</keyword>
<sequence length="292" mass="30329">MRRSPRASVTTKPSLGGPVRQRATTIALAAIAATAVAAPVASAAKTTITMSGSTSVAPLVTELAKKYIASGQPGYNKVRFVLQQGGSDTGITDVSRGRVTIGNVSRTQQASDPGGLVFNKIAYDAICIITNPANPLGTLSQEQVSSIFTGRTRAWSQVPGARATGSIELISRTATSGTADAFREIFLGGQQSVAASAQVKSSNGLVQSTVLNTRGAIGFVSLDFVREGLKTINYQGVACTLRNAKSGQYKGVRPFSLVTRGAPSGEAKKFIKWAQSSAAAKAVVNTHWIPVS</sequence>
<dbReference type="Pfam" id="PF12849">
    <property type="entry name" value="PBP_like_2"/>
    <property type="match status" value="1"/>
</dbReference>
<proteinExistence type="predicted"/>
<accession>A0ABU4HXF3</accession>